<dbReference type="GO" id="GO:0032259">
    <property type="term" value="P:methylation"/>
    <property type="evidence" value="ECO:0007669"/>
    <property type="project" value="UniProtKB-KW"/>
</dbReference>
<name>A0A218MKK4_9VIRU</name>
<proteinExistence type="predicted"/>
<dbReference type="Gene3D" id="3.30.572.10">
    <property type="entry name" value="Thymidylate synthase/dCMP hydroxymethylase domain"/>
    <property type="match status" value="1"/>
</dbReference>
<evidence type="ECO:0000256" key="2">
    <source>
        <dbReference type="ARBA" id="ARBA00022679"/>
    </source>
</evidence>
<reference evidence="4" key="1">
    <citation type="submission" date="2016-10" db="EMBL/GenBank/DDBJ databases">
        <authorList>
            <person name="Varghese N."/>
        </authorList>
    </citation>
    <scope>NUCLEOTIDE SEQUENCE</scope>
</reference>
<dbReference type="InterPro" id="IPR036926">
    <property type="entry name" value="Thymidate_synth/dCMP_Mease_sf"/>
</dbReference>
<dbReference type="SUPFAM" id="SSF55831">
    <property type="entry name" value="Thymidylate synthase/dCMP hydroxymethylase"/>
    <property type="match status" value="1"/>
</dbReference>
<evidence type="ECO:0000259" key="3">
    <source>
        <dbReference type="Pfam" id="PF00303"/>
    </source>
</evidence>
<evidence type="ECO:0000313" key="4">
    <source>
        <dbReference type="EMBL" id="ASE99809.1"/>
    </source>
</evidence>
<dbReference type="PANTHER" id="PTHR11548">
    <property type="entry name" value="THYMIDYLATE SYNTHASE 1"/>
    <property type="match status" value="1"/>
</dbReference>
<accession>A0A218MKK4</accession>
<organism evidence="4">
    <name type="scientific">uncultured virus</name>
    <dbReference type="NCBI Taxonomy" id="340016"/>
    <lineage>
        <taxon>Viruses</taxon>
        <taxon>environmental samples</taxon>
    </lineage>
</organism>
<dbReference type="GO" id="GO:0004799">
    <property type="term" value="F:thymidylate synthase activity"/>
    <property type="evidence" value="ECO:0007669"/>
    <property type="project" value="TreeGrafter"/>
</dbReference>
<reference evidence="4" key="2">
    <citation type="journal article" date="2017" name="Nat. Commun.">
        <title>Single-virus genomics reveals hidden cosmopolitan and abundant viruses.</title>
        <authorList>
            <person name="Martinez-Hernandez F."/>
            <person name="Fornas O."/>
            <person name="Lluesma Gomez M."/>
            <person name="Bolduc B."/>
            <person name="de la Cruz Pena M.J."/>
            <person name="Martinez J.M."/>
            <person name="Anton J."/>
            <person name="Gasol J.M."/>
            <person name="Rosselli R."/>
            <person name="Rodriguez-Valera F."/>
            <person name="Sullivan M.B."/>
            <person name="Acinas S.G."/>
            <person name="Martinez-Garcia M."/>
        </authorList>
    </citation>
    <scope>NUCLEOTIDE SEQUENCE</scope>
</reference>
<dbReference type="EMBL" id="KY052796">
    <property type="protein sequence ID" value="ASE99809.1"/>
    <property type="molecule type" value="Genomic_DNA"/>
</dbReference>
<feature type="domain" description="Thymidylate synthase/dCMP hydroxymethylase" evidence="3">
    <location>
        <begin position="7"/>
        <end position="237"/>
    </location>
</feature>
<dbReference type="InterPro" id="IPR023451">
    <property type="entry name" value="Thymidate_synth/dCMP_Mease_dom"/>
</dbReference>
<protein>
    <submittedName>
        <fullName evidence="4">Putative gp319</fullName>
    </submittedName>
</protein>
<dbReference type="InterPro" id="IPR045097">
    <property type="entry name" value="Thymidate_synth/dCMP_Mease"/>
</dbReference>
<keyword evidence="1" id="KW-0489">Methyltransferase</keyword>
<dbReference type="PANTHER" id="PTHR11548:SF9">
    <property type="entry name" value="THYMIDYLATE SYNTHASE"/>
    <property type="match status" value="1"/>
</dbReference>
<dbReference type="Pfam" id="PF00303">
    <property type="entry name" value="Thymidylat_synt"/>
    <property type="match status" value="1"/>
</dbReference>
<evidence type="ECO:0000256" key="1">
    <source>
        <dbReference type="ARBA" id="ARBA00022603"/>
    </source>
</evidence>
<dbReference type="GO" id="GO:0006231">
    <property type="term" value="P:dTMP biosynthetic process"/>
    <property type="evidence" value="ECO:0007669"/>
    <property type="project" value="TreeGrafter"/>
</dbReference>
<sequence length="278" mass="32604">MKDINLQYKKMLWDVIRQPDFISKPRDLKIKEKLNHTWTIDMDDPIITLPERKLSYPFMFGEATWMLQGKNDVESVSKYVDGIKRFSDDGKTFFGAYGPKIITQWSYVVDTILKDNDSRQAVISIWRENPRSSKDIPCTLTLQFLLREASDELWLHTIANMRSNDAWLGVPYDTFNFSAISFFIVCWLNHYNLKCKLGSLSIQAGSRHIYETDFKKLDNIFTSDFDDKPEISFNKLIDKYKDRPSKFIEILEEMADLKGTELRPNGMLSERLNYLLYG</sequence>
<keyword evidence="2" id="KW-0808">Transferase</keyword>